<name>A0A158J6Z3_9BURK</name>
<accession>A0A158J6Z3</accession>
<organism evidence="2 3">
    <name type="scientific">Caballeronia arvi</name>
    <dbReference type="NCBI Taxonomy" id="1777135"/>
    <lineage>
        <taxon>Bacteria</taxon>
        <taxon>Pseudomonadati</taxon>
        <taxon>Pseudomonadota</taxon>
        <taxon>Betaproteobacteria</taxon>
        <taxon>Burkholderiales</taxon>
        <taxon>Burkholderiaceae</taxon>
        <taxon>Caballeronia</taxon>
    </lineage>
</organism>
<dbReference type="EMBL" id="FCOM02000013">
    <property type="protein sequence ID" value="SAL64588.1"/>
    <property type="molecule type" value="Genomic_DNA"/>
</dbReference>
<comment type="caution">
    <text evidence="2">The sequence shown here is derived from an EMBL/GenBank/DDBJ whole genome shotgun (WGS) entry which is preliminary data.</text>
</comment>
<evidence type="ECO:0000313" key="3">
    <source>
        <dbReference type="Proteomes" id="UP000055019"/>
    </source>
</evidence>
<proteinExistence type="predicted"/>
<dbReference type="GO" id="GO:0009307">
    <property type="term" value="P:DNA restriction-modification system"/>
    <property type="evidence" value="ECO:0007669"/>
    <property type="project" value="InterPro"/>
</dbReference>
<dbReference type="SUPFAM" id="SSF52980">
    <property type="entry name" value="Restriction endonuclease-like"/>
    <property type="match status" value="1"/>
</dbReference>
<evidence type="ECO:0000259" key="1">
    <source>
        <dbReference type="Pfam" id="PF04471"/>
    </source>
</evidence>
<keyword evidence="3" id="KW-1185">Reference proteome</keyword>
<dbReference type="Proteomes" id="UP000055019">
    <property type="component" value="Unassembled WGS sequence"/>
</dbReference>
<dbReference type="RefSeq" id="WP_061147971.1">
    <property type="nucleotide sequence ID" value="NZ_FCOM02000013.1"/>
</dbReference>
<dbReference type="GO" id="GO:0004519">
    <property type="term" value="F:endonuclease activity"/>
    <property type="evidence" value="ECO:0007669"/>
    <property type="project" value="InterPro"/>
</dbReference>
<dbReference type="InterPro" id="IPR007560">
    <property type="entry name" value="Restrct_endonuc_IV_Mrr"/>
</dbReference>
<dbReference type="OrthoDB" id="5521926at2"/>
<dbReference type="AlphaFoldDB" id="A0A158J6Z3"/>
<dbReference type="Pfam" id="PF04471">
    <property type="entry name" value="Mrr_cat"/>
    <property type="match status" value="1"/>
</dbReference>
<dbReference type="InterPro" id="IPR011335">
    <property type="entry name" value="Restrct_endonuc-II-like"/>
</dbReference>
<reference evidence="2" key="1">
    <citation type="submission" date="2016-01" db="EMBL/GenBank/DDBJ databases">
        <authorList>
            <person name="Peeters C."/>
        </authorList>
    </citation>
    <scope>NUCLEOTIDE SEQUENCE [LARGE SCALE GENOMIC DNA]</scope>
    <source>
        <strain evidence="2">LMG 29317</strain>
    </source>
</reference>
<protein>
    <recommendedName>
        <fullName evidence="1">Restriction endonuclease type IV Mrr domain-containing protein</fullName>
    </recommendedName>
</protein>
<dbReference type="GO" id="GO:0003677">
    <property type="term" value="F:DNA binding"/>
    <property type="evidence" value="ECO:0007669"/>
    <property type="project" value="InterPro"/>
</dbReference>
<evidence type="ECO:0000313" key="2">
    <source>
        <dbReference type="EMBL" id="SAL64588.1"/>
    </source>
</evidence>
<gene>
    <name evidence="2" type="ORF">AWB74_03491</name>
</gene>
<feature type="domain" description="Restriction endonuclease type IV Mrr" evidence="1">
    <location>
        <begin position="163"/>
        <end position="267"/>
    </location>
</feature>
<sequence>MSFPSDIKNAMCDCILKLFWAKDDIVNFFKSNGCNSNDLKSLGNPKDWTRKALVIRMFDHLSQRPDEGLGQFRAMLNSLINWTHFDPFYFDTLGKLNREEARRSIEHLGQLQEIRDHKIHEERRQRELREAESQRGQSALPELKAKFISLLQGEVVGAKRGYALEGILQETCKASSLSVTEPFRTRGEQIDGAVKFDGEHYLIEAKWQDKAAANESVYQFAAKIEGKMYGRGLFVSINGFSENVISSLVAGKAIKTIFIDGADLITVLEGIISLSDMLDRKVKAAQTKGLIYIDAVTGKEKVGRPS</sequence>